<name>B6WT63_9BACT</name>
<dbReference type="STRING" id="901.DESPIGER_0633"/>
<feature type="region of interest" description="Disordered" evidence="1">
    <location>
        <begin position="85"/>
        <end position="118"/>
    </location>
</feature>
<reference evidence="2 3" key="2">
    <citation type="submission" date="2008-10" db="EMBL/GenBank/DDBJ databases">
        <authorList>
            <person name="Fulton L."/>
            <person name="Clifton S."/>
            <person name="Fulton B."/>
            <person name="Xu J."/>
            <person name="Minx P."/>
            <person name="Pepin K.H."/>
            <person name="Johnson M."/>
            <person name="Bhonagiri V."/>
            <person name="Nash W.E."/>
            <person name="Mardis E.R."/>
            <person name="Wilson R.K."/>
        </authorList>
    </citation>
    <scope>NUCLEOTIDE SEQUENCE [LARGE SCALE GENOMIC DNA]</scope>
    <source>
        <strain evidence="2 3">ATCC 29098</strain>
    </source>
</reference>
<feature type="compositionally biased region" description="Basic and acidic residues" evidence="1">
    <location>
        <begin position="100"/>
        <end position="116"/>
    </location>
</feature>
<feature type="region of interest" description="Disordered" evidence="1">
    <location>
        <begin position="1"/>
        <end position="26"/>
    </location>
</feature>
<dbReference type="HOGENOM" id="CLU_1465988_0_0_7"/>
<comment type="caution">
    <text evidence="2">The sequence shown here is derived from an EMBL/GenBank/DDBJ whole genome shotgun (WGS) entry which is preliminary data.</text>
</comment>
<dbReference type="AlphaFoldDB" id="B6WT63"/>
<sequence length="184" mass="20801">MSPGAHSVDERTGQSESTSGQEADRRQDAVFCPPCSILSGTQPLSGRWRMISSFCPVICTRCGRSFIAPGPRGHICPQCQKERRMNREKASARNSRRIPRTGENRGRTSREARPSRPVEPVRVPVQLVESRWQDMLDQGILATCPRMHLTASRLPCGERSECFGLSRCQFVPQNMNRPLRRSFF</sequence>
<dbReference type="Proteomes" id="UP000003676">
    <property type="component" value="Unassembled WGS sequence"/>
</dbReference>
<evidence type="ECO:0000313" key="3">
    <source>
        <dbReference type="Proteomes" id="UP000003676"/>
    </source>
</evidence>
<proteinExistence type="predicted"/>
<gene>
    <name evidence="2" type="ORF">DESPIG_01268</name>
</gene>
<evidence type="ECO:0000256" key="1">
    <source>
        <dbReference type="SAM" id="MobiDB-lite"/>
    </source>
</evidence>
<dbReference type="EMBL" id="ABXU01000029">
    <property type="protein sequence ID" value="EEB33975.1"/>
    <property type="molecule type" value="Genomic_DNA"/>
</dbReference>
<reference evidence="2 3" key="1">
    <citation type="submission" date="2008-10" db="EMBL/GenBank/DDBJ databases">
        <title>Draft genome sequence of Desulvovibrio piger (ATCC 29098).</title>
        <authorList>
            <person name="Sudarsanam P."/>
            <person name="Ley R."/>
            <person name="Guruge J."/>
            <person name="Turnbaugh P.J."/>
            <person name="Mahowald M."/>
            <person name="Liep D."/>
            <person name="Gordon J."/>
        </authorList>
    </citation>
    <scope>NUCLEOTIDE SEQUENCE [LARGE SCALE GENOMIC DNA]</scope>
    <source>
        <strain evidence="2 3">ATCC 29098</strain>
    </source>
</reference>
<organism evidence="2 3">
    <name type="scientific">Desulfovibrio piger ATCC 29098</name>
    <dbReference type="NCBI Taxonomy" id="411464"/>
    <lineage>
        <taxon>Bacteria</taxon>
        <taxon>Pseudomonadati</taxon>
        <taxon>Thermodesulfobacteriota</taxon>
        <taxon>Desulfovibrionia</taxon>
        <taxon>Desulfovibrionales</taxon>
        <taxon>Desulfovibrionaceae</taxon>
        <taxon>Desulfovibrio</taxon>
    </lineage>
</organism>
<accession>B6WT63</accession>
<evidence type="ECO:0000313" key="2">
    <source>
        <dbReference type="EMBL" id="EEB33975.1"/>
    </source>
</evidence>
<protein>
    <submittedName>
        <fullName evidence="2">Uncharacterized protein</fullName>
    </submittedName>
</protein>